<evidence type="ECO:0000259" key="3">
    <source>
        <dbReference type="SMART" id="SM00014"/>
    </source>
</evidence>
<keyword evidence="2" id="KW-0472">Membrane</keyword>
<dbReference type="Gene3D" id="1.20.144.10">
    <property type="entry name" value="Phosphatidic acid phosphatase type 2/haloperoxidase"/>
    <property type="match status" value="1"/>
</dbReference>
<feature type="region of interest" description="Disordered" evidence="1">
    <location>
        <begin position="1"/>
        <end position="45"/>
    </location>
</feature>
<organism evidence="4 5">
    <name type="scientific">Hondaea fermentalgiana</name>
    <dbReference type="NCBI Taxonomy" id="2315210"/>
    <lineage>
        <taxon>Eukaryota</taxon>
        <taxon>Sar</taxon>
        <taxon>Stramenopiles</taxon>
        <taxon>Bigyra</taxon>
        <taxon>Labyrinthulomycetes</taxon>
        <taxon>Thraustochytrida</taxon>
        <taxon>Thraustochytriidae</taxon>
        <taxon>Hondaea</taxon>
    </lineage>
</organism>
<feature type="transmembrane region" description="Helical" evidence="2">
    <location>
        <begin position="111"/>
        <end position="132"/>
    </location>
</feature>
<name>A0A2R5GL75_9STRA</name>
<keyword evidence="5" id="KW-1185">Reference proteome</keyword>
<dbReference type="OrthoDB" id="10266771at2759"/>
<dbReference type="PANTHER" id="PTHR14969:SF13">
    <property type="entry name" value="AT30094P"/>
    <property type="match status" value="1"/>
</dbReference>
<dbReference type="Pfam" id="PF01569">
    <property type="entry name" value="PAP2"/>
    <property type="match status" value="1"/>
</dbReference>
<sequence>MSPNASKLARTASSRRDDCAQQHKRRQQKGGASRRRQQAKSPKFAMQISRTSRKVLTQMLREASHLQIGHLEREFWAWDEHISGTVYSGTRRSPLLRTLCACLSISGDEALWFILPVVLASVMTIVQGGPLWMGCGNISCDMEFFLDLFGGMAVCAFVEQVLKLFFQRPRPTCRPYDNTYCCILGEGHSFPSGHSMRALYAFNWLFYSAHATFMLGLPHYLEPFVLVWALGVGYARVAAGRHHPIDVIVGDVVGLGISRVVENDISDRHRVLVKMFCGIAVAIQRVSGLLEAITICAVNDKNNSMDFLVMMAPNTSARGATAKVKAVYFKAQN</sequence>
<feature type="transmembrane region" description="Helical" evidence="2">
    <location>
        <begin position="198"/>
        <end position="217"/>
    </location>
</feature>
<dbReference type="PANTHER" id="PTHR14969">
    <property type="entry name" value="SPHINGOSINE-1-PHOSPHATE PHOSPHOHYDROLASE"/>
    <property type="match status" value="1"/>
</dbReference>
<evidence type="ECO:0000313" key="4">
    <source>
        <dbReference type="EMBL" id="GBG31656.1"/>
    </source>
</evidence>
<proteinExistence type="predicted"/>
<protein>
    <submittedName>
        <fullName evidence="4">Lipid phosphate phosphatase, putative</fullName>
    </submittedName>
</protein>
<dbReference type="SMART" id="SM00014">
    <property type="entry name" value="acidPPc"/>
    <property type="match status" value="1"/>
</dbReference>
<dbReference type="EMBL" id="BEYU01000103">
    <property type="protein sequence ID" value="GBG31656.1"/>
    <property type="molecule type" value="Genomic_DNA"/>
</dbReference>
<gene>
    <name evidence="4" type="ORF">FCC1311_078812</name>
</gene>
<dbReference type="InterPro" id="IPR000326">
    <property type="entry name" value="PAP2/HPO"/>
</dbReference>
<dbReference type="GO" id="GO:0042392">
    <property type="term" value="F:sphingosine-1-phosphate phosphatase activity"/>
    <property type="evidence" value="ECO:0007669"/>
    <property type="project" value="TreeGrafter"/>
</dbReference>
<evidence type="ECO:0000256" key="1">
    <source>
        <dbReference type="SAM" id="MobiDB-lite"/>
    </source>
</evidence>
<accession>A0A2R5GL75</accession>
<reference evidence="4 5" key="1">
    <citation type="submission" date="2017-12" db="EMBL/GenBank/DDBJ databases">
        <title>Sequencing, de novo assembly and annotation of complete genome of a new Thraustochytrid species, strain FCC1311.</title>
        <authorList>
            <person name="Sedici K."/>
            <person name="Godart F."/>
            <person name="Aiese Cigliano R."/>
            <person name="Sanseverino W."/>
            <person name="Barakat M."/>
            <person name="Ortet P."/>
            <person name="Marechal E."/>
            <person name="Cagnac O."/>
            <person name="Amato A."/>
        </authorList>
    </citation>
    <scope>NUCLEOTIDE SEQUENCE [LARGE SCALE GENOMIC DNA]</scope>
</reference>
<feature type="domain" description="Phosphatidic acid phosphatase type 2/haloperoxidase" evidence="3">
    <location>
        <begin position="144"/>
        <end position="262"/>
    </location>
</feature>
<feature type="compositionally biased region" description="Basic residues" evidence="1">
    <location>
        <begin position="22"/>
        <end position="38"/>
    </location>
</feature>
<evidence type="ECO:0000256" key="2">
    <source>
        <dbReference type="SAM" id="Phobius"/>
    </source>
</evidence>
<dbReference type="AlphaFoldDB" id="A0A2R5GL75"/>
<dbReference type="SUPFAM" id="SSF48317">
    <property type="entry name" value="Acid phosphatase/Vanadium-dependent haloperoxidase"/>
    <property type="match status" value="1"/>
</dbReference>
<keyword evidence="2" id="KW-1133">Transmembrane helix</keyword>
<evidence type="ECO:0000313" key="5">
    <source>
        <dbReference type="Proteomes" id="UP000241890"/>
    </source>
</evidence>
<dbReference type="InParanoid" id="A0A2R5GL75"/>
<dbReference type="Proteomes" id="UP000241890">
    <property type="component" value="Unassembled WGS sequence"/>
</dbReference>
<dbReference type="CDD" id="cd01610">
    <property type="entry name" value="PAP2_like"/>
    <property type="match status" value="1"/>
</dbReference>
<feature type="transmembrane region" description="Helical" evidence="2">
    <location>
        <begin position="144"/>
        <end position="166"/>
    </location>
</feature>
<dbReference type="InterPro" id="IPR036938">
    <property type="entry name" value="PAP2/HPO_sf"/>
</dbReference>
<keyword evidence="2" id="KW-0812">Transmembrane</keyword>
<comment type="caution">
    <text evidence="4">The sequence shown here is derived from an EMBL/GenBank/DDBJ whole genome shotgun (WGS) entry which is preliminary data.</text>
</comment>